<accession>A0A383ALC5</accession>
<name>A0A383ALC5_9ZZZZ</name>
<proteinExistence type="predicted"/>
<protein>
    <submittedName>
        <fullName evidence="1">Uncharacterized protein</fullName>
    </submittedName>
</protein>
<evidence type="ECO:0000313" key="1">
    <source>
        <dbReference type="EMBL" id="SVE08572.1"/>
    </source>
</evidence>
<sequence>MALVLLASACGGGSDSAELEALREEVATLKAQVAAAAQDSEWPDEYQTLWVDICQLILADAADGDGLSAPDICQCTLDGLMKAFSLKDYESWTQDVKDRAAAPYVTMCWGAG</sequence>
<gene>
    <name evidence="1" type="ORF">METZ01_LOCUS461426</name>
</gene>
<dbReference type="AlphaFoldDB" id="A0A383ALC5"/>
<organism evidence="1">
    <name type="scientific">marine metagenome</name>
    <dbReference type="NCBI Taxonomy" id="408172"/>
    <lineage>
        <taxon>unclassified sequences</taxon>
        <taxon>metagenomes</taxon>
        <taxon>ecological metagenomes</taxon>
    </lineage>
</organism>
<dbReference type="EMBL" id="UINC01193121">
    <property type="protein sequence ID" value="SVE08572.1"/>
    <property type="molecule type" value="Genomic_DNA"/>
</dbReference>
<reference evidence="1" key="1">
    <citation type="submission" date="2018-05" db="EMBL/GenBank/DDBJ databases">
        <authorList>
            <person name="Lanie J.A."/>
            <person name="Ng W.-L."/>
            <person name="Kazmierczak K.M."/>
            <person name="Andrzejewski T.M."/>
            <person name="Davidsen T.M."/>
            <person name="Wayne K.J."/>
            <person name="Tettelin H."/>
            <person name="Glass J.I."/>
            <person name="Rusch D."/>
            <person name="Podicherti R."/>
            <person name="Tsui H.-C.T."/>
            <person name="Winkler M.E."/>
        </authorList>
    </citation>
    <scope>NUCLEOTIDE SEQUENCE</scope>
</reference>